<dbReference type="AlphaFoldDB" id="A0A927IK90"/>
<name>A0A927IK90_9BACT</name>
<dbReference type="Pfam" id="PF13275">
    <property type="entry name" value="S4_2"/>
    <property type="match status" value="1"/>
</dbReference>
<dbReference type="Proteomes" id="UP000622317">
    <property type="component" value="Unassembled WGS sequence"/>
</dbReference>
<protein>
    <submittedName>
        <fullName evidence="2">RNA-binding S4 domain-containing protein</fullName>
    </submittedName>
</protein>
<sequence length="80" mass="8827">MSEESISERREVTLRGEYVELNKLLKFENVVMSGGEAKQVISSGLVSVDGEVEERVRRKLVAGNRVQVAGLEIAILAKPE</sequence>
<reference evidence="2" key="1">
    <citation type="submission" date="2020-09" db="EMBL/GenBank/DDBJ databases">
        <title>Pelagicoccus enzymogenes sp. nov. with an EPS production, isolated from marine sediment.</title>
        <authorList>
            <person name="Feng X."/>
        </authorList>
    </citation>
    <scope>NUCLEOTIDE SEQUENCE</scope>
    <source>
        <strain evidence="2">NFK12</strain>
    </source>
</reference>
<dbReference type="Gene3D" id="3.10.290.10">
    <property type="entry name" value="RNA-binding S4 domain"/>
    <property type="match status" value="1"/>
</dbReference>
<proteinExistence type="predicted"/>
<evidence type="ECO:0000313" key="3">
    <source>
        <dbReference type="Proteomes" id="UP000622317"/>
    </source>
</evidence>
<accession>A0A927IK90</accession>
<dbReference type="SUPFAM" id="SSF55174">
    <property type="entry name" value="Alpha-L RNA-binding motif"/>
    <property type="match status" value="1"/>
</dbReference>
<dbReference type="GO" id="GO:0003723">
    <property type="term" value="F:RNA binding"/>
    <property type="evidence" value="ECO:0007669"/>
    <property type="project" value="UniProtKB-KW"/>
</dbReference>
<dbReference type="InterPro" id="IPR036986">
    <property type="entry name" value="S4_RNA-bd_sf"/>
</dbReference>
<gene>
    <name evidence="2" type="ORF">IEN85_22915</name>
</gene>
<evidence type="ECO:0000256" key="1">
    <source>
        <dbReference type="PROSITE-ProRule" id="PRU00182"/>
    </source>
</evidence>
<comment type="caution">
    <text evidence="2">The sequence shown here is derived from an EMBL/GenBank/DDBJ whole genome shotgun (WGS) entry which is preliminary data.</text>
</comment>
<dbReference type="EMBL" id="JACYFG010000060">
    <property type="protein sequence ID" value="MBD5782370.1"/>
    <property type="molecule type" value="Genomic_DNA"/>
</dbReference>
<organism evidence="2 3">
    <name type="scientific">Pelagicoccus enzymogenes</name>
    <dbReference type="NCBI Taxonomy" id="2773457"/>
    <lineage>
        <taxon>Bacteria</taxon>
        <taxon>Pseudomonadati</taxon>
        <taxon>Verrucomicrobiota</taxon>
        <taxon>Opitutia</taxon>
        <taxon>Puniceicoccales</taxon>
        <taxon>Pelagicoccaceae</taxon>
        <taxon>Pelagicoccus</taxon>
    </lineage>
</organism>
<dbReference type="CDD" id="cd00165">
    <property type="entry name" value="S4"/>
    <property type="match status" value="1"/>
</dbReference>
<keyword evidence="3" id="KW-1185">Reference proteome</keyword>
<dbReference type="RefSeq" id="WP_191619455.1">
    <property type="nucleotide sequence ID" value="NZ_JACYFG010000060.1"/>
</dbReference>
<dbReference type="PROSITE" id="PS50889">
    <property type="entry name" value="S4"/>
    <property type="match status" value="1"/>
</dbReference>
<keyword evidence="1" id="KW-0694">RNA-binding</keyword>
<evidence type="ECO:0000313" key="2">
    <source>
        <dbReference type="EMBL" id="MBD5782370.1"/>
    </source>
</evidence>